<dbReference type="AlphaFoldDB" id="A0A382QBZ3"/>
<sequence length="57" mass="6316">MIARGVLAAARFLLALSGRWTSAARWQRQVLTRFNTDIDLYVPRGTSVGTVVFVHGL</sequence>
<reference evidence="1" key="1">
    <citation type="submission" date="2018-05" db="EMBL/GenBank/DDBJ databases">
        <authorList>
            <person name="Lanie J.A."/>
            <person name="Ng W.-L."/>
            <person name="Kazmierczak K.M."/>
            <person name="Andrzejewski T.M."/>
            <person name="Davidsen T.M."/>
            <person name="Wayne K.J."/>
            <person name="Tettelin H."/>
            <person name="Glass J.I."/>
            <person name="Rusch D."/>
            <person name="Podicherti R."/>
            <person name="Tsui H.-C.T."/>
            <person name="Winkler M.E."/>
        </authorList>
    </citation>
    <scope>NUCLEOTIDE SEQUENCE</scope>
</reference>
<protein>
    <submittedName>
        <fullName evidence="1">Uncharacterized protein</fullName>
    </submittedName>
</protein>
<feature type="non-terminal residue" evidence="1">
    <location>
        <position position="57"/>
    </location>
</feature>
<organism evidence="1">
    <name type="scientific">marine metagenome</name>
    <dbReference type="NCBI Taxonomy" id="408172"/>
    <lineage>
        <taxon>unclassified sequences</taxon>
        <taxon>metagenomes</taxon>
        <taxon>ecological metagenomes</taxon>
    </lineage>
</organism>
<feature type="non-terminal residue" evidence="1">
    <location>
        <position position="1"/>
    </location>
</feature>
<proteinExistence type="predicted"/>
<gene>
    <name evidence="1" type="ORF">METZ01_LOCUS334926</name>
</gene>
<accession>A0A382QBZ3</accession>
<dbReference type="EMBL" id="UINC01112848">
    <property type="protein sequence ID" value="SVC82072.1"/>
    <property type="molecule type" value="Genomic_DNA"/>
</dbReference>
<name>A0A382QBZ3_9ZZZZ</name>
<evidence type="ECO:0000313" key="1">
    <source>
        <dbReference type="EMBL" id="SVC82072.1"/>
    </source>
</evidence>